<evidence type="ECO:0000259" key="9">
    <source>
        <dbReference type="Pfam" id="PF08263"/>
    </source>
</evidence>
<evidence type="ECO:0000256" key="6">
    <source>
        <dbReference type="ARBA" id="ARBA00022989"/>
    </source>
</evidence>
<dbReference type="PANTHER" id="PTHR47988">
    <property type="entry name" value="SOMATIC EMBRYOGENESIS RECEPTOR KINASE 1"/>
    <property type="match status" value="1"/>
</dbReference>
<dbReference type="Gene3D" id="3.80.10.10">
    <property type="entry name" value="Ribonuclease Inhibitor"/>
    <property type="match status" value="1"/>
</dbReference>
<dbReference type="InterPro" id="IPR001611">
    <property type="entry name" value="Leu-rich_rpt"/>
</dbReference>
<evidence type="ECO:0000313" key="10">
    <source>
        <dbReference type="EMBL" id="PHT33112.1"/>
    </source>
</evidence>
<evidence type="ECO:0000256" key="2">
    <source>
        <dbReference type="ARBA" id="ARBA00022614"/>
    </source>
</evidence>
<dbReference type="GO" id="GO:0016301">
    <property type="term" value="F:kinase activity"/>
    <property type="evidence" value="ECO:0007669"/>
    <property type="project" value="UniProtKB-KW"/>
</dbReference>
<dbReference type="GO" id="GO:0050832">
    <property type="term" value="P:defense response to fungus"/>
    <property type="evidence" value="ECO:0007669"/>
    <property type="project" value="UniProtKB-ARBA"/>
</dbReference>
<reference evidence="11" key="2">
    <citation type="journal article" date="2017" name="J. Anim. Genet.">
        <title>Multiple reference genome sequences of hot pepper reveal the massive evolution of plant disease resistance genes by retroduplication.</title>
        <authorList>
            <person name="Kim S."/>
            <person name="Park J."/>
            <person name="Yeom S.-I."/>
            <person name="Kim Y.-M."/>
            <person name="Seo E."/>
            <person name="Kim K.-T."/>
            <person name="Kim M.-S."/>
            <person name="Lee J.M."/>
            <person name="Cheong K."/>
            <person name="Shin H.-S."/>
            <person name="Kim S.-B."/>
            <person name="Han K."/>
            <person name="Lee J."/>
            <person name="Park M."/>
            <person name="Lee H.-A."/>
            <person name="Lee H.-Y."/>
            <person name="Lee Y."/>
            <person name="Oh S."/>
            <person name="Lee J.H."/>
            <person name="Choi E."/>
            <person name="Choi E."/>
            <person name="Lee S.E."/>
            <person name="Jeon J."/>
            <person name="Kim H."/>
            <person name="Choi G."/>
            <person name="Song H."/>
            <person name="Lee J."/>
            <person name="Lee S.-C."/>
            <person name="Kwon J.-K."/>
            <person name="Lee H.-Y."/>
            <person name="Koo N."/>
            <person name="Hong Y."/>
            <person name="Kim R.W."/>
            <person name="Kang W.-H."/>
            <person name="Huh J.H."/>
            <person name="Kang B.-C."/>
            <person name="Yang T.-J."/>
            <person name="Lee Y.-H."/>
            <person name="Bennetzen J.L."/>
            <person name="Choi D."/>
        </authorList>
    </citation>
    <scope>NUCLEOTIDE SEQUENCE [LARGE SCALE GENOMIC DNA]</scope>
    <source>
        <strain evidence="11">cv. PBC81</strain>
    </source>
</reference>
<dbReference type="InterPro" id="IPR032675">
    <property type="entry name" value="LRR_dom_sf"/>
</dbReference>
<feature type="chain" id="PRO_5013666573" evidence="8">
    <location>
        <begin position="21"/>
        <end position="129"/>
    </location>
</feature>
<gene>
    <name evidence="10" type="ORF">CQW23_29449</name>
</gene>
<keyword evidence="2" id="KW-0433">Leucine-rich repeat</keyword>
<dbReference type="Pfam" id="PF13855">
    <property type="entry name" value="LRR_8"/>
    <property type="match status" value="1"/>
</dbReference>
<keyword evidence="7" id="KW-0472">Membrane</keyword>
<dbReference type="InterPro" id="IPR013210">
    <property type="entry name" value="LRR_N_plant-typ"/>
</dbReference>
<accession>A0A2G2VJG7</accession>
<dbReference type="AlphaFoldDB" id="A0A2G2VJG7"/>
<feature type="domain" description="Leucine-rich repeat-containing N-terminal plant-type" evidence="9">
    <location>
        <begin position="22"/>
        <end position="65"/>
    </location>
</feature>
<reference evidence="10 11" key="1">
    <citation type="journal article" date="2017" name="Genome Biol.">
        <title>New reference genome sequences of hot pepper reveal the massive evolution of plant disease-resistance genes by retroduplication.</title>
        <authorList>
            <person name="Kim S."/>
            <person name="Park J."/>
            <person name="Yeom S.I."/>
            <person name="Kim Y.M."/>
            <person name="Seo E."/>
            <person name="Kim K.T."/>
            <person name="Kim M.S."/>
            <person name="Lee J.M."/>
            <person name="Cheong K."/>
            <person name="Shin H.S."/>
            <person name="Kim S.B."/>
            <person name="Han K."/>
            <person name="Lee J."/>
            <person name="Park M."/>
            <person name="Lee H.A."/>
            <person name="Lee H.Y."/>
            <person name="Lee Y."/>
            <person name="Oh S."/>
            <person name="Lee J.H."/>
            <person name="Choi E."/>
            <person name="Choi E."/>
            <person name="Lee S.E."/>
            <person name="Jeon J."/>
            <person name="Kim H."/>
            <person name="Choi G."/>
            <person name="Song H."/>
            <person name="Lee J."/>
            <person name="Lee S.C."/>
            <person name="Kwon J.K."/>
            <person name="Lee H.Y."/>
            <person name="Koo N."/>
            <person name="Hong Y."/>
            <person name="Kim R.W."/>
            <person name="Kang W.H."/>
            <person name="Huh J.H."/>
            <person name="Kang B.C."/>
            <person name="Yang T.J."/>
            <person name="Lee Y.H."/>
            <person name="Bennetzen J.L."/>
            <person name="Choi D."/>
        </authorList>
    </citation>
    <scope>NUCLEOTIDE SEQUENCE [LARGE SCALE GENOMIC DNA]</scope>
    <source>
        <strain evidence="11">cv. PBC81</strain>
    </source>
</reference>
<dbReference type="OrthoDB" id="2105857at2759"/>
<keyword evidence="5" id="KW-0677">Repeat</keyword>
<evidence type="ECO:0000256" key="3">
    <source>
        <dbReference type="ARBA" id="ARBA00022692"/>
    </source>
</evidence>
<dbReference type="SUPFAM" id="SSF52058">
    <property type="entry name" value="L domain-like"/>
    <property type="match status" value="1"/>
</dbReference>
<protein>
    <submittedName>
        <fullName evidence="10">Leucine-rich repeat receptor-like protein kinase PXL1</fullName>
    </submittedName>
</protein>
<dbReference type="EMBL" id="MLFT02000012">
    <property type="protein sequence ID" value="PHT33112.1"/>
    <property type="molecule type" value="Genomic_DNA"/>
</dbReference>
<feature type="signal peptide" evidence="8">
    <location>
        <begin position="1"/>
        <end position="20"/>
    </location>
</feature>
<dbReference type="Proteomes" id="UP000224567">
    <property type="component" value="Unassembled WGS sequence"/>
</dbReference>
<evidence type="ECO:0000256" key="5">
    <source>
        <dbReference type="ARBA" id="ARBA00022737"/>
    </source>
</evidence>
<keyword evidence="11" id="KW-1185">Reference proteome</keyword>
<dbReference type="GO" id="GO:0016020">
    <property type="term" value="C:membrane"/>
    <property type="evidence" value="ECO:0007669"/>
    <property type="project" value="UniProtKB-SubCell"/>
</dbReference>
<proteinExistence type="predicted"/>
<evidence type="ECO:0000256" key="4">
    <source>
        <dbReference type="ARBA" id="ARBA00022729"/>
    </source>
</evidence>
<comment type="caution">
    <text evidence="10">The sequence shown here is derived from an EMBL/GenBank/DDBJ whole genome shotgun (WGS) entry which is preliminary data.</text>
</comment>
<dbReference type="STRING" id="33114.A0A2G2VJG7"/>
<name>A0A2G2VJG7_CAPBA</name>
<dbReference type="FunFam" id="3.80.10.10:FF:000129">
    <property type="entry name" value="Leucine-rich repeat receptor-like kinase"/>
    <property type="match status" value="1"/>
</dbReference>
<comment type="subcellular location">
    <subcellularLocation>
        <location evidence="1">Membrane</location>
        <topology evidence="1">Single-pass membrane protein</topology>
    </subcellularLocation>
</comment>
<sequence>MKIHLFCLLITGFFFVSSNGVEVSTLLALKSSLVNPMDHLKDWSLAKNGSSLNSAHCKWTGVFCNSESYVERLDLSNMNLSSRVSDQIQGLQSLSSLNLCCNDFSTSLPKSLANLTSLKSIDVSQNNFV</sequence>
<evidence type="ECO:0000256" key="7">
    <source>
        <dbReference type="ARBA" id="ARBA00023136"/>
    </source>
</evidence>
<keyword evidence="6" id="KW-1133">Transmembrane helix</keyword>
<evidence type="ECO:0000313" key="11">
    <source>
        <dbReference type="Proteomes" id="UP000224567"/>
    </source>
</evidence>
<dbReference type="Pfam" id="PF08263">
    <property type="entry name" value="LRRNT_2"/>
    <property type="match status" value="1"/>
</dbReference>
<evidence type="ECO:0000256" key="1">
    <source>
        <dbReference type="ARBA" id="ARBA00004167"/>
    </source>
</evidence>
<keyword evidence="3" id="KW-0812">Transmembrane</keyword>
<keyword evidence="4 8" id="KW-0732">Signal</keyword>
<evidence type="ECO:0000256" key="8">
    <source>
        <dbReference type="SAM" id="SignalP"/>
    </source>
</evidence>
<organism evidence="10 11">
    <name type="scientific">Capsicum baccatum</name>
    <name type="common">Peruvian pepper</name>
    <dbReference type="NCBI Taxonomy" id="33114"/>
    <lineage>
        <taxon>Eukaryota</taxon>
        <taxon>Viridiplantae</taxon>
        <taxon>Streptophyta</taxon>
        <taxon>Embryophyta</taxon>
        <taxon>Tracheophyta</taxon>
        <taxon>Spermatophyta</taxon>
        <taxon>Magnoliopsida</taxon>
        <taxon>eudicotyledons</taxon>
        <taxon>Gunneridae</taxon>
        <taxon>Pentapetalae</taxon>
        <taxon>asterids</taxon>
        <taxon>lamiids</taxon>
        <taxon>Solanales</taxon>
        <taxon>Solanaceae</taxon>
        <taxon>Solanoideae</taxon>
        <taxon>Capsiceae</taxon>
        <taxon>Capsicum</taxon>
    </lineage>
</organism>